<comment type="caution">
    <text evidence="1">The sequence shown here is derived from an EMBL/GenBank/DDBJ whole genome shotgun (WGS) entry which is preliminary data.</text>
</comment>
<dbReference type="EMBL" id="JACOAF010000011">
    <property type="protein sequence ID" value="MBC3539015.1"/>
    <property type="molecule type" value="Genomic_DNA"/>
</dbReference>
<dbReference type="Proteomes" id="UP000659698">
    <property type="component" value="Unassembled WGS sequence"/>
</dbReference>
<evidence type="ECO:0000313" key="2">
    <source>
        <dbReference type="Proteomes" id="UP000659698"/>
    </source>
</evidence>
<organism evidence="1 2">
    <name type="scientific">Rufibacter sediminis</name>
    <dbReference type="NCBI Taxonomy" id="2762756"/>
    <lineage>
        <taxon>Bacteria</taxon>
        <taxon>Pseudomonadati</taxon>
        <taxon>Bacteroidota</taxon>
        <taxon>Cytophagia</taxon>
        <taxon>Cytophagales</taxon>
        <taxon>Hymenobacteraceae</taxon>
        <taxon>Rufibacter</taxon>
    </lineage>
</organism>
<dbReference type="InterPro" id="IPR036291">
    <property type="entry name" value="NAD(P)-bd_dom_sf"/>
</dbReference>
<proteinExistence type="predicted"/>
<name>A0ABR6VP95_9BACT</name>
<accession>A0ABR6VP95</accession>
<dbReference type="Gene3D" id="3.40.50.720">
    <property type="entry name" value="NAD(P)-binding Rossmann-like Domain"/>
    <property type="match status" value="1"/>
</dbReference>
<reference evidence="1 2" key="1">
    <citation type="journal article" date="2019" name="Int. J. Syst. Evol. Microbiol.">
        <title>Rufibacter sediminis sp. nov., isolated from freshwater lake sediment.</title>
        <authorList>
            <person name="Qu J.H."/>
            <person name="Zhang L.J."/>
            <person name="Fu Y.H."/>
            <person name="Li H.F."/>
        </authorList>
    </citation>
    <scope>NUCLEOTIDE SEQUENCE [LARGE SCALE GENOMIC DNA]</scope>
    <source>
        <strain evidence="1 2">H-1</strain>
    </source>
</reference>
<sequence>MLYAGDCGEDKGIARRSHPDLASIALHVGIPDRFAYSMSKGAIYATTMSVAKNHLTANLRCNSVSPARVHPPLNAI</sequence>
<dbReference type="SUPFAM" id="SSF51735">
    <property type="entry name" value="NAD(P)-binding Rossmann-fold domains"/>
    <property type="match status" value="1"/>
</dbReference>
<dbReference type="Pfam" id="PF13561">
    <property type="entry name" value="adh_short_C2"/>
    <property type="match status" value="1"/>
</dbReference>
<protein>
    <submittedName>
        <fullName evidence="1">SDR family oxidoreductase</fullName>
    </submittedName>
</protein>
<gene>
    <name evidence="1" type="ORF">H7U12_04940</name>
</gene>
<evidence type="ECO:0000313" key="1">
    <source>
        <dbReference type="EMBL" id="MBC3539015.1"/>
    </source>
</evidence>
<dbReference type="InterPro" id="IPR002347">
    <property type="entry name" value="SDR_fam"/>
</dbReference>
<keyword evidence="2" id="KW-1185">Reference proteome</keyword>